<comment type="caution">
    <text evidence="2">The sequence shown here is derived from an EMBL/GenBank/DDBJ whole genome shotgun (WGS) entry which is preliminary data.</text>
</comment>
<name>A0ABW4X0G7_9BACT</name>
<evidence type="ECO:0000313" key="3">
    <source>
        <dbReference type="Proteomes" id="UP001597369"/>
    </source>
</evidence>
<dbReference type="Proteomes" id="UP001597369">
    <property type="component" value="Unassembled WGS sequence"/>
</dbReference>
<feature type="signal peptide" evidence="1">
    <location>
        <begin position="1"/>
        <end position="26"/>
    </location>
</feature>
<keyword evidence="3" id="KW-1185">Reference proteome</keyword>
<gene>
    <name evidence="2" type="ORF">ACFSKU_16130</name>
</gene>
<proteinExistence type="predicted"/>
<feature type="chain" id="PRO_5047462845" evidence="1">
    <location>
        <begin position="27"/>
        <end position="197"/>
    </location>
</feature>
<dbReference type="EMBL" id="JBHUHV010000053">
    <property type="protein sequence ID" value="MFD2068419.1"/>
    <property type="molecule type" value="Genomic_DNA"/>
</dbReference>
<dbReference type="RefSeq" id="WP_229959446.1">
    <property type="nucleotide sequence ID" value="NZ_JAJJWI010000005.1"/>
</dbReference>
<protein>
    <submittedName>
        <fullName evidence="2">Uncharacterized protein</fullName>
    </submittedName>
</protein>
<sequence length="197" mass="21987">MKNAIQNTLCIFSTLLLFFICHQTQAQSRVSAYTGSNTIIVNLEGKTGPYQYSSKDLLVRYNKATQKIECVLNLGSLYPTNENVPPTMAYDVLYGAKYPDLVLLIDAPAEKANASNNTNIYPESLGKKTSISLQGITNQTVIPVLFTPDRNTIFFSTNFDLMLDNFQASIPAKYLPILTGRIQIFINNAKWTDIESQ</sequence>
<keyword evidence="1" id="KW-0732">Signal</keyword>
<organism evidence="2 3">
    <name type="scientific">Pontibacter silvestris</name>
    <dbReference type="NCBI Taxonomy" id="2305183"/>
    <lineage>
        <taxon>Bacteria</taxon>
        <taxon>Pseudomonadati</taxon>
        <taxon>Bacteroidota</taxon>
        <taxon>Cytophagia</taxon>
        <taxon>Cytophagales</taxon>
        <taxon>Hymenobacteraceae</taxon>
        <taxon>Pontibacter</taxon>
    </lineage>
</organism>
<accession>A0ABW4X0G7</accession>
<evidence type="ECO:0000313" key="2">
    <source>
        <dbReference type="EMBL" id="MFD2068419.1"/>
    </source>
</evidence>
<evidence type="ECO:0000256" key="1">
    <source>
        <dbReference type="SAM" id="SignalP"/>
    </source>
</evidence>
<reference evidence="3" key="1">
    <citation type="journal article" date="2019" name="Int. J. Syst. Evol. Microbiol.">
        <title>The Global Catalogue of Microorganisms (GCM) 10K type strain sequencing project: providing services to taxonomists for standard genome sequencing and annotation.</title>
        <authorList>
            <consortium name="The Broad Institute Genomics Platform"/>
            <consortium name="The Broad Institute Genome Sequencing Center for Infectious Disease"/>
            <person name="Wu L."/>
            <person name="Ma J."/>
        </authorList>
    </citation>
    <scope>NUCLEOTIDE SEQUENCE [LARGE SCALE GENOMIC DNA]</scope>
    <source>
        <strain evidence="3">JCM 16545</strain>
    </source>
</reference>